<evidence type="ECO:0000313" key="2">
    <source>
        <dbReference type="EMBL" id="HIR67646.1"/>
    </source>
</evidence>
<reference evidence="2" key="2">
    <citation type="journal article" date="2021" name="PeerJ">
        <title>Extensive microbial diversity within the chicken gut microbiome revealed by metagenomics and culture.</title>
        <authorList>
            <person name="Gilroy R."/>
            <person name="Ravi A."/>
            <person name="Getino M."/>
            <person name="Pursley I."/>
            <person name="Horton D.L."/>
            <person name="Alikhan N.F."/>
            <person name="Baker D."/>
            <person name="Gharbi K."/>
            <person name="Hall N."/>
            <person name="Watson M."/>
            <person name="Adriaenssens E.M."/>
            <person name="Foster-Nyarko E."/>
            <person name="Jarju S."/>
            <person name="Secka A."/>
            <person name="Antonio M."/>
            <person name="Oren A."/>
            <person name="Chaudhuri R.R."/>
            <person name="La Ragione R."/>
            <person name="Hildebrand F."/>
            <person name="Pallen M.J."/>
        </authorList>
    </citation>
    <scope>NUCLEOTIDE SEQUENCE</scope>
    <source>
        <strain evidence="2">ChiW16-3235</strain>
    </source>
</reference>
<gene>
    <name evidence="2" type="ORF">IAB94_06345</name>
</gene>
<dbReference type="EMBL" id="DVHK01000130">
    <property type="protein sequence ID" value="HIR67646.1"/>
    <property type="molecule type" value="Genomic_DNA"/>
</dbReference>
<protein>
    <submittedName>
        <fullName evidence="2">TIGR03915 family putative DNA repair protein</fullName>
    </submittedName>
</protein>
<dbReference type="Pfam" id="PF13566">
    <property type="entry name" value="DUF4130"/>
    <property type="match status" value="1"/>
</dbReference>
<evidence type="ECO:0000313" key="3">
    <source>
        <dbReference type="Proteomes" id="UP000823913"/>
    </source>
</evidence>
<accession>A0A9D1E7A1</accession>
<comment type="caution">
    <text evidence="2">The sequence shown here is derived from an EMBL/GenBank/DDBJ whole genome shotgun (WGS) entry which is preliminary data.</text>
</comment>
<dbReference type="AlphaFoldDB" id="A0A9D1E7A1"/>
<name>A0A9D1E7A1_9FIRM</name>
<organism evidence="2 3">
    <name type="scientific">Candidatus Coproplasma avicola</name>
    <dbReference type="NCBI Taxonomy" id="2840744"/>
    <lineage>
        <taxon>Bacteria</taxon>
        <taxon>Bacillati</taxon>
        <taxon>Bacillota</taxon>
        <taxon>Clostridia</taxon>
        <taxon>Eubacteriales</taxon>
        <taxon>Candidatus Coproplasma</taxon>
    </lineage>
</organism>
<dbReference type="InterPro" id="IPR023875">
    <property type="entry name" value="DNA_repair_put"/>
</dbReference>
<feature type="domain" description="DUF4130" evidence="1">
    <location>
        <begin position="80"/>
        <end position="239"/>
    </location>
</feature>
<sequence length="244" mass="28554">MTYYLVDGSEDCFYTAVFDGYNDKSCAITSRRDLQLGLDTAVKEITADEQKAKRVKKKICEYDSAATNDISLALRSCADNKEQTAFEYIRLLIKHRRPVRTMLNIPAVFDMDDMRSRVTGELHNMKGFLRFMENDKGVLYAPYSPDNDITDLLAPHFAERLKNQKFVIHDIKRKKAALYDGNEIVVCYADGADVYLSEYEQAFEELWRLYYKSVNITERPHDRQMKGYMPVRYWKFLPEKKDNI</sequence>
<evidence type="ECO:0000259" key="1">
    <source>
        <dbReference type="Pfam" id="PF13566"/>
    </source>
</evidence>
<proteinExistence type="predicted"/>
<reference evidence="2" key="1">
    <citation type="submission" date="2020-10" db="EMBL/GenBank/DDBJ databases">
        <authorList>
            <person name="Gilroy R."/>
        </authorList>
    </citation>
    <scope>NUCLEOTIDE SEQUENCE</scope>
    <source>
        <strain evidence="2">ChiW16-3235</strain>
    </source>
</reference>
<dbReference type="Proteomes" id="UP000823913">
    <property type="component" value="Unassembled WGS sequence"/>
</dbReference>
<dbReference type="InterPro" id="IPR025404">
    <property type="entry name" value="DUF4130"/>
</dbReference>
<dbReference type="NCBIfam" id="TIGR03915">
    <property type="entry name" value="SAM_7_link_chp"/>
    <property type="match status" value="1"/>
</dbReference>